<dbReference type="RefSeq" id="WP_208916749.1">
    <property type="nucleotide sequence ID" value="NZ_LT840184.1"/>
</dbReference>
<keyword evidence="2" id="KW-1185">Reference proteome</keyword>
<reference evidence="1 2" key="1">
    <citation type="submission" date="2017-04" db="EMBL/GenBank/DDBJ databases">
        <authorList>
            <person name="Afonso C.L."/>
            <person name="Miller P.J."/>
            <person name="Scott M.A."/>
            <person name="Spackman E."/>
            <person name="Goraichik I."/>
            <person name="Dimitrov K.M."/>
            <person name="Suarez D.L."/>
            <person name="Swayne D.E."/>
        </authorList>
    </citation>
    <scope>NUCLEOTIDE SEQUENCE [LARGE SCALE GENOMIC DNA]</scope>
    <source>
        <strain evidence="1 2">N3/975</strain>
    </source>
</reference>
<protein>
    <submittedName>
        <fullName evidence="1">Uncharacterized protein</fullName>
    </submittedName>
</protein>
<gene>
    <name evidence="1" type="ORF">SAMN05661091_5976</name>
</gene>
<sequence>MKNYEQRLTHHSHFQYHMKHAIPVQVYEQGCHMEVGLITAVDAHFVEVEGTLYNRSSFTFISRPGY</sequence>
<dbReference type="Proteomes" id="UP000192940">
    <property type="component" value="Chromosome I"/>
</dbReference>
<accession>A0A1X7HTG3</accession>
<name>A0A1X7HTG3_9BACL</name>
<proteinExistence type="predicted"/>
<evidence type="ECO:0000313" key="1">
    <source>
        <dbReference type="EMBL" id="SMF92704.1"/>
    </source>
</evidence>
<evidence type="ECO:0000313" key="2">
    <source>
        <dbReference type="Proteomes" id="UP000192940"/>
    </source>
</evidence>
<dbReference type="STRING" id="1313296.SAMN05661091_5976"/>
<organism evidence="1 2">
    <name type="scientific">Paenibacillus uliginis N3/975</name>
    <dbReference type="NCBI Taxonomy" id="1313296"/>
    <lineage>
        <taxon>Bacteria</taxon>
        <taxon>Bacillati</taxon>
        <taxon>Bacillota</taxon>
        <taxon>Bacilli</taxon>
        <taxon>Bacillales</taxon>
        <taxon>Paenibacillaceae</taxon>
        <taxon>Paenibacillus</taxon>
    </lineage>
</organism>
<dbReference type="EMBL" id="LT840184">
    <property type="protein sequence ID" value="SMF92704.1"/>
    <property type="molecule type" value="Genomic_DNA"/>
</dbReference>
<dbReference type="AlphaFoldDB" id="A0A1X7HTG3"/>